<feature type="non-terminal residue" evidence="1">
    <location>
        <position position="1"/>
    </location>
</feature>
<organism evidence="1 2">
    <name type="scientific">Blastomyces percursus</name>
    <dbReference type="NCBI Taxonomy" id="1658174"/>
    <lineage>
        <taxon>Eukaryota</taxon>
        <taxon>Fungi</taxon>
        <taxon>Dikarya</taxon>
        <taxon>Ascomycota</taxon>
        <taxon>Pezizomycotina</taxon>
        <taxon>Eurotiomycetes</taxon>
        <taxon>Eurotiomycetidae</taxon>
        <taxon>Onygenales</taxon>
        <taxon>Ajellomycetaceae</taxon>
        <taxon>Blastomyces</taxon>
    </lineage>
</organism>
<evidence type="ECO:0000313" key="2">
    <source>
        <dbReference type="Proteomes" id="UP000242791"/>
    </source>
</evidence>
<evidence type="ECO:0000313" key="1">
    <source>
        <dbReference type="EMBL" id="OJD22993.1"/>
    </source>
</evidence>
<dbReference type="EMBL" id="LGTZ01000903">
    <property type="protein sequence ID" value="OJD22993.1"/>
    <property type="molecule type" value="Genomic_DNA"/>
</dbReference>
<dbReference type="AlphaFoldDB" id="A0A1J9Q369"/>
<protein>
    <submittedName>
        <fullName evidence="1">Uncharacterized protein</fullName>
    </submittedName>
</protein>
<gene>
    <name evidence="1" type="ORF">ACJ73_05650</name>
</gene>
<comment type="caution">
    <text evidence="1">The sequence shown here is derived from an EMBL/GenBank/DDBJ whole genome shotgun (WGS) entry which is preliminary data.</text>
</comment>
<name>A0A1J9Q369_9EURO</name>
<sequence>AYILPSTPDPPRLTFEAPAFVLPPNGKITASLSLQEQDAPLSQPGEEGGCVSRSASGTCDLWTLR</sequence>
<dbReference type="VEuPathDB" id="FungiDB:ACJ73_05650"/>
<reference evidence="1 2" key="1">
    <citation type="submission" date="2015-08" db="EMBL/GenBank/DDBJ databases">
        <title>Emmonsia species relationships and genome sequence.</title>
        <authorList>
            <person name="Cuomo C.A."/>
            <person name="Schwartz I.S."/>
            <person name="Kenyon C."/>
            <person name="De Hoog G.S."/>
            <person name="Govender N.P."/>
            <person name="Botha A."/>
            <person name="Moreno L."/>
            <person name="De Vries M."/>
            <person name="Munoz J.F."/>
            <person name="Stielow J.B."/>
        </authorList>
    </citation>
    <scope>NUCLEOTIDE SEQUENCE [LARGE SCALE GENOMIC DNA]</scope>
    <source>
        <strain evidence="1 2">EI222</strain>
    </source>
</reference>
<keyword evidence="2" id="KW-1185">Reference proteome</keyword>
<dbReference type="Proteomes" id="UP000242791">
    <property type="component" value="Unassembled WGS sequence"/>
</dbReference>
<accession>A0A1J9Q369</accession>
<proteinExistence type="predicted"/>